<comment type="caution">
    <text evidence="1">The sequence shown here is derived from an EMBL/GenBank/DDBJ whole genome shotgun (WGS) entry which is preliminary data.</text>
</comment>
<sequence>MPWSWWDLFAHKPCKFFVFAFLGLVKISALFPYLNLNNLPPPAAAASPNEREFIRDVQLLLEHNQNFYIKYGSSDHLINLKFFEARDAAEGIFNRPDLFAEKVNSLQKLINAKVATFGTTLGGDGHVKLAQSGSSLSSRANTRIKDETMLLLLASTVGGFVQFQD</sequence>
<name>A0A226D8M6_FOLCA</name>
<keyword evidence="2" id="KW-1185">Reference proteome</keyword>
<organism evidence="1 2">
    <name type="scientific">Folsomia candida</name>
    <name type="common">Springtail</name>
    <dbReference type="NCBI Taxonomy" id="158441"/>
    <lineage>
        <taxon>Eukaryota</taxon>
        <taxon>Metazoa</taxon>
        <taxon>Ecdysozoa</taxon>
        <taxon>Arthropoda</taxon>
        <taxon>Hexapoda</taxon>
        <taxon>Collembola</taxon>
        <taxon>Entomobryomorpha</taxon>
        <taxon>Isotomoidea</taxon>
        <taxon>Isotomidae</taxon>
        <taxon>Proisotominae</taxon>
        <taxon>Folsomia</taxon>
    </lineage>
</organism>
<gene>
    <name evidence="1" type="ORF">Fcan01_24684</name>
</gene>
<reference evidence="1 2" key="1">
    <citation type="submission" date="2015-12" db="EMBL/GenBank/DDBJ databases">
        <title>The genome of Folsomia candida.</title>
        <authorList>
            <person name="Faddeeva A."/>
            <person name="Derks M.F."/>
            <person name="Anvar Y."/>
            <person name="Smit S."/>
            <person name="Van Straalen N."/>
            <person name="Roelofs D."/>
        </authorList>
    </citation>
    <scope>NUCLEOTIDE SEQUENCE [LARGE SCALE GENOMIC DNA]</scope>
    <source>
        <strain evidence="1 2">VU population</strain>
        <tissue evidence="1">Whole body</tissue>
    </source>
</reference>
<dbReference type="GO" id="GO:0016853">
    <property type="term" value="F:isomerase activity"/>
    <property type="evidence" value="ECO:0007669"/>
    <property type="project" value="UniProtKB-KW"/>
</dbReference>
<accession>A0A226D8M6</accession>
<protein>
    <submittedName>
        <fullName evidence="1">Glucosamine-6-phosphate isomerase</fullName>
    </submittedName>
</protein>
<dbReference type="AlphaFoldDB" id="A0A226D8M6"/>
<proteinExistence type="predicted"/>
<keyword evidence="1" id="KW-0413">Isomerase</keyword>
<evidence type="ECO:0000313" key="2">
    <source>
        <dbReference type="Proteomes" id="UP000198287"/>
    </source>
</evidence>
<dbReference type="Proteomes" id="UP000198287">
    <property type="component" value="Unassembled WGS sequence"/>
</dbReference>
<dbReference type="EMBL" id="LNIX01000033">
    <property type="protein sequence ID" value="OXA40606.1"/>
    <property type="molecule type" value="Genomic_DNA"/>
</dbReference>
<evidence type="ECO:0000313" key="1">
    <source>
        <dbReference type="EMBL" id="OXA40606.1"/>
    </source>
</evidence>